<dbReference type="Proteomes" id="UP000829420">
    <property type="component" value="Plasmid pW1-a"/>
</dbReference>
<accession>A0ACD3YCF9</accession>
<geneLocation type="plasmid" evidence="1 2">
    <name>pW1-a</name>
</geneLocation>
<dbReference type="EMBL" id="CP093256">
    <property type="protein sequence ID" value="UNH40822.1"/>
    <property type="molecule type" value="Genomic_DNA"/>
</dbReference>
<gene>
    <name evidence="1" type="ORF">MNY70_16570</name>
</gene>
<protein>
    <submittedName>
        <fullName evidence="1">Uncharacterized protein</fullName>
    </submittedName>
</protein>
<sequence>MSNKIYSLKRMPAEAFKIFAMSLPHGPNYGNAEFLSAWSNEKGLGYGAVLQYSKNSYGLVVLRRREDYVLVPIEHKMCFTEQEALVHLDKHLSAGGDLLPIPSGQSRRARLDQVGERNVCQAFVQLSSTIKYRGAFHLIAEFYLALPKPDDNFITDLQTRGFNSRIWELYLFACFKEQGIKVFQDYPSPDFMLMNGNKKAYVEAVTANPTGPGSLKLPQTQFPPGDRLARTAGDMAARFAKTIRSKLQRRYEELPHVKGFPFAIAIADFSGGGTMVWSRESLPTYLYGQTAHTVKTSKGMKAAALSIERLIGHENIPAGLFNHPEMENLSAILFSNAGTLPKFQRMAIQAEFSSPIVKARRVGILFDRTEGALEPIDFDLDIQSPEYINLCDGKEFWCFELEVFHNPNAAHPMPHDFLPGATHWFEHNGEIICETQWKNQVLASVTEFSIVPDVVDKLEGKEKP</sequence>
<evidence type="ECO:0000313" key="1">
    <source>
        <dbReference type="EMBL" id="UNH40822.1"/>
    </source>
</evidence>
<reference evidence="1" key="1">
    <citation type="submission" date="2022-03" db="EMBL/GenBank/DDBJ databases">
        <title>ESBL-producing Moellerella wisconsensis and Escherichia marmotae isolated from wild game meat.</title>
        <authorList>
            <person name="Biggel M."/>
        </authorList>
    </citation>
    <scope>NUCLEOTIDE SEQUENCE</scope>
    <source>
        <strain evidence="1">W1</strain>
    </source>
</reference>
<organism evidence="1 2">
    <name type="scientific">Moellerella wisconsensis</name>
    <dbReference type="NCBI Taxonomy" id="158849"/>
    <lineage>
        <taxon>Bacteria</taxon>
        <taxon>Pseudomonadati</taxon>
        <taxon>Pseudomonadota</taxon>
        <taxon>Gammaproteobacteria</taxon>
        <taxon>Enterobacterales</taxon>
        <taxon>Morganellaceae</taxon>
        <taxon>Moellerella</taxon>
    </lineage>
</organism>
<evidence type="ECO:0000313" key="2">
    <source>
        <dbReference type="Proteomes" id="UP000829420"/>
    </source>
</evidence>
<name>A0ACD3YCF9_9GAMM</name>
<proteinExistence type="predicted"/>
<keyword evidence="2" id="KW-1185">Reference proteome</keyword>
<keyword evidence="1" id="KW-0614">Plasmid</keyword>